<dbReference type="PANTHER" id="PTHR42643">
    <property type="entry name" value="IONOTROPIC RECEPTOR 20A-RELATED"/>
    <property type="match status" value="1"/>
</dbReference>
<evidence type="ECO:0000256" key="8">
    <source>
        <dbReference type="ARBA" id="ARBA00023170"/>
    </source>
</evidence>
<keyword evidence="5 12" id="KW-1133">Transmembrane helix</keyword>
<dbReference type="GO" id="GO:0015276">
    <property type="term" value="F:ligand-gated monoatomic ion channel activity"/>
    <property type="evidence" value="ECO:0007669"/>
    <property type="project" value="InterPro"/>
</dbReference>
<evidence type="ECO:0000256" key="13">
    <source>
        <dbReference type="SAM" id="SignalP"/>
    </source>
</evidence>
<evidence type="ECO:0000256" key="9">
    <source>
        <dbReference type="ARBA" id="ARBA00023180"/>
    </source>
</evidence>
<accession>A0A1Y9H2B8</accession>
<organism evidence="15 16">
    <name type="scientific">Anopheles dirus</name>
    <dbReference type="NCBI Taxonomy" id="7168"/>
    <lineage>
        <taxon>Eukaryota</taxon>
        <taxon>Metazoa</taxon>
        <taxon>Ecdysozoa</taxon>
        <taxon>Arthropoda</taxon>
        <taxon>Hexapoda</taxon>
        <taxon>Insecta</taxon>
        <taxon>Pterygota</taxon>
        <taxon>Neoptera</taxon>
        <taxon>Endopterygota</taxon>
        <taxon>Diptera</taxon>
        <taxon>Nematocera</taxon>
        <taxon>Culicoidea</taxon>
        <taxon>Culicidae</taxon>
        <taxon>Anophelinae</taxon>
        <taxon>Anopheles</taxon>
    </lineage>
</organism>
<dbReference type="GO" id="GO:0005886">
    <property type="term" value="C:plasma membrane"/>
    <property type="evidence" value="ECO:0007669"/>
    <property type="project" value="UniProtKB-SubCell"/>
</dbReference>
<reference evidence="16" key="1">
    <citation type="submission" date="2013-03" db="EMBL/GenBank/DDBJ databases">
        <title>The Genome Sequence of Anopheles dirus WRAIR2.</title>
        <authorList>
            <consortium name="The Broad Institute Genomics Platform"/>
            <person name="Neafsey D.E."/>
            <person name="Walton C."/>
            <person name="Walker B."/>
            <person name="Young S.K."/>
            <person name="Zeng Q."/>
            <person name="Gargeya S."/>
            <person name="Fitzgerald M."/>
            <person name="Haas B."/>
            <person name="Abouelleil A."/>
            <person name="Allen A.W."/>
            <person name="Alvarado L."/>
            <person name="Arachchi H.M."/>
            <person name="Berlin A.M."/>
            <person name="Chapman S.B."/>
            <person name="Gainer-Dewar J."/>
            <person name="Goldberg J."/>
            <person name="Griggs A."/>
            <person name="Gujja S."/>
            <person name="Hansen M."/>
            <person name="Howarth C."/>
            <person name="Imamovic A."/>
            <person name="Ireland A."/>
            <person name="Larimer J."/>
            <person name="McCowan C."/>
            <person name="Murphy C."/>
            <person name="Pearson M."/>
            <person name="Poon T.W."/>
            <person name="Priest M."/>
            <person name="Roberts A."/>
            <person name="Saif S."/>
            <person name="Shea T."/>
            <person name="Sisk P."/>
            <person name="Sykes S."/>
            <person name="Wortman J."/>
            <person name="Nusbaum C."/>
            <person name="Birren B."/>
        </authorList>
    </citation>
    <scope>NUCLEOTIDE SEQUENCE [LARGE SCALE GENOMIC DNA]</scope>
    <source>
        <strain evidence="16">WRAIR2</strain>
    </source>
</reference>
<evidence type="ECO:0000313" key="15">
    <source>
        <dbReference type="EnsemblMetazoa" id="ADIR015803-PA"/>
    </source>
</evidence>
<dbReference type="VEuPathDB" id="VectorBase:ADIR015803"/>
<keyword evidence="3" id="KW-1003">Cell membrane</keyword>
<sequence length="612" mass="69475">MQRLGLIVVVHSIVAALCAVTPLQNDGHKRFNYLLSPLASNFKRNKLPVTFWVDNTIDAVNRFTHSDTLNVVLSRHSEWMLVTVHNSTECVHPTPLQSVVMASSYRSMTKFVLAMAYECFDPSGYYIFSVAEHGLSEQDISGVFEVLWKKRIHNVVFIASLEGGTVYKAFGYAPYGQSNCGSVRLKLLDQYRRYRWQHPGGWFRSGALPNFHRCTLRVGTFESKPYVIKLNTTNGTATFVGLEVDIFKTIAAKLNFSYQFVAPAHNSKWGRLLPGNSTGLMGMLQRSEVDVGFSSTGRSLNREALLRCSFPSITTQMSMAIPPKRPYTSLEKLFRPLSLPAWLLVAGGYATIGGLYVLLFRARSHPYFEHIPGVFYTIWTILMGGPVNDVRRHSSRLFVISLVLNAFVVRNLYQSALFQHLKSTDTMAANLHTYEDINGVRLSYYMYESTSRFFLENPSVNKTIRLLVDESIDWDGIMYDISQHRLQGVIALPLESITYYVKHHGSQGMVYVSERTGISFFVAFYFPKMSALQEPFDYLLHRLHAGGLVEHWLENFRSNPHTWANYEQDSTPTPLQLHQVSGGFYVWVVCVVLATVVFVGELMLSRPIRRGK</sequence>
<keyword evidence="10" id="KW-1071">Ligand-gated ion channel</keyword>
<evidence type="ECO:0000256" key="2">
    <source>
        <dbReference type="ARBA" id="ARBA00022448"/>
    </source>
</evidence>
<keyword evidence="7 12" id="KW-0472">Membrane</keyword>
<feature type="transmembrane region" description="Helical" evidence="12">
    <location>
        <begin position="584"/>
        <end position="604"/>
    </location>
</feature>
<keyword evidence="9" id="KW-0325">Glycoprotein</keyword>
<evidence type="ECO:0000256" key="3">
    <source>
        <dbReference type="ARBA" id="ARBA00022475"/>
    </source>
</evidence>
<feature type="transmembrane region" description="Helical" evidence="12">
    <location>
        <begin position="339"/>
        <end position="360"/>
    </location>
</feature>
<evidence type="ECO:0000259" key="14">
    <source>
        <dbReference type="SMART" id="SM00918"/>
    </source>
</evidence>
<feature type="transmembrane region" description="Helical" evidence="12">
    <location>
        <begin position="367"/>
        <end position="385"/>
    </location>
</feature>
<evidence type="ECO:0000256" key="7">
    <source>
        <dbReference type="ARBA" id="ARBA00023136"/>
    </source>
</evidence>
<keyword evidence="11" id="KW-0407">Ion channel</keyword>
<evidence type="ECO:0000256" key="10">
    <source>
        <dbReference type="ARBA" id="ARBA00023286"/>
    </source>
</evidence>
<dbReference type="InterPro" id="IPR019594">
    <property type="entry name" value="Glu/Gly-bd"/>
</dbReference>
<evidence type="ECO:0000256" key="4">
    <source>
        <dbReference type="ARBA" id="ARBA00022692"/>
    </source>
</evidence>
<comment type="subcellular location">
    <subcellularLocation>
        <location evidence="1">Cell membrane</location>
        <topology evidence="1">Multi-pass membrane protein</topology>
    </subcellularLocation>
</comment>
<reference evidence="15" key="2">
    <citation type="submission" date="2020-05" db="UniProtKB">
        <authorList>
            <consortium name="EnsemblMetazoa"/>
        </authorList>
    </citation>
    <scope>IDENTIFICATION</scope>
    <source>
        <strain evidence="15">WRAIR2</strain>
    </source>
</reference>
<dbReference type="PANTHER" id="PTHR42643:SF30">
    <property type="entry name" value="IONOTROPIC RECEPTOR 40A-RELATED"/>
    <property type="match status" value="1"/>
</dbReference>
<dbReference type="InterPro" id="IPR056198">
    <property type="entry name" value="LBD_receptor"/>
</dbReference>
<dbReference type="SMART" id="SM00918">
    <property type="entry name" value="Lig_chan-Glu_bd"/>
    <property type="match status" value="1"/>
</dbReference>
<evidence type="ECO:0000256" key="5">
    <source>
        <dbReference type="ARBA" id="ARBA00022989"/>
    </source>
</evidence>
<feature type="signal peptide" evidence="13">
    <location>
        <begin position="1"/>
        <end position="19"/>
    </location>
</feature>
<evidence type="ECO:0000256" key="11">
    <source>
        <dbReference type="ARBA" id="ARBA00023303"/>
    </source>
</evidence>
<keyword evidence="8" id="KW-0675">Receptor</keyword>
<feature type="domain" description="Ionotropic glutamate receptor L-glutamate and glycine-binding" evidence="14">
    <location>
        <begin position="225"/>
        <end position="286"/>
    </location>
</feature>
<dbReference type="SUPFAM" id="SSF53850">
    <property type="entry name" value="Periplasmic binding protein-like II"/>
    <property type="match status" value="1"/>
</dbReference>
<dbReference type="Pfam" id="PF10613">
    <property type="entry name" value="Lig_chan-Glu_bd"/>
    <property type="match status" value="1"/>
</dbReference>
<evidence type="ECO:0000256" key="6">
    <source>
        <dbReference type="ARBA" id="ARBA00023065"/>
    </source>
</evidence>
<proteinExistence type="predicted"/>
<keyword evidence="6" id="KW-0406">Ion transport</keyword>
<dbReference type="Gene3D" id="3.40.190.10">
    <property type="entry name" value="Periplasmic binding protein-like II"/>
    <property type="match status" value="1"/>
</dbReference>
<keyword evidence="2" id="KW-0813">Transport</keyword>
<protein>
    <recommendedName>
        <fullName evidence="14">Ionotropic glutamate receptor L-glutamate and glycine-binding domain-containing protein</fullName>
    </recommendedName>
</protein>
<keyword evidence="13" id="KW-0732">Signal</keyword>
<dbReference type="AlphaFoldDB" id="A0A1Y9H2B8"/>
<feature type="chain" id="PRO_5012373616" description="Ionotropic glutamate receptor L-glutamate and glycine-binding domain-containing protein" evidence="13">
    <location>
        <begin position="20"/>
        <end position="612"/>
    </location>
</feature>
<dbReference type="Proteomes" id="UP000075884">
    <property type="component" value="Unassembled WGS sequence"/>
</dbReference>
<evidence type="ECO:0000256" key="12">
    <source>
        <dbReference type="SAM" id="Phobius"/>
    </source>
</evidence>
<dbReference type="Pfam" id="PF24061">
    <property type="entry name" value="LBD_receptor"/>
    <property type="match status" value="1"/>
</dbReference>
<keyword evidence="16" id="KW-1185">Reference proteome</keyword>
<name>A0A1Y9H2B8_9DIPT</name>
<evidence type="ECO:0000256" key="1">
    <source>
        <dbReference type="ARBA" id="ARBA00004651"/>
    </source>
</evidence>
<dbReference type="EnsemblMetazoa" id="ADIR015803-RA">
    <property type="protein sequence ID" value="ADIR015803-PA"/>
    <property type="gene ID" value="ADIR015803"/>
</dbReference>
<evidence type="ECO:0000313" key="16">
    <source>
        <dbReference type="Proteomes" id="UP000075884"/>
    </source>
</evidence>
<keyword evidence="4 12" id="KW-0812">Transmembrane</keyword>
<dbReference type="STRING" id="7168.A0A1Y9H2B8"/>
<dbReference type="InterPro" id="IPR052192">
    <property type="entry name" value="Insect_Ionotropic_Sensory_Rcpt"/>
</dbReference>